<dbReference type="EMBL" id="AVOT02001021">
    <property type="protein sequence ID" value="MBW0465373.1"/>
    <property type="molecule type" value="Genomic_DNA"/>
</dbReference>
<comment type="similarity">
    <text evidence="3">Belongs to the short-chain dehydrogenases/reductases (SDR) family.</text>
</comment>
<dbReference type="Proteomes" id="UP000765509">
    <property type="component" value="Unassembled WGS sequence"/>
</dbReference>
<keyword evidence="2" id="KW-0560">Oxidoreductase</keyword>
<dbReference type="GO" id="GO:0016491">
    <property type="term" value="F:oxidoreductase activity"/>
    <property type="evidence" value="ECO:0007669"/>
    <property type="project" value="UniProtKB-KW"/>
</dbReference>
<dbReference type="InterPro" id="IPR036291">
    <property type="entry name" value="NAD(P)-bd_dom_sf"/>
</dbReference>
<dbReference type="Gene3D" id="3.40.50.720">
    <property type="entry name" value="NAD(P)-binding Rossmann-like Domain"/>
    <property type="match status" value="1"/>
</dbReference>
<dbReference type="InterPro" id="IPR002347">
    <property type="entry name" value="SDR_fam"/>
</dbReference>
<dbReference type="SUPFAM" id="SSF51735">
    <property type="entry name" value="NAD(P)-binding Rossmann-fold domains"/>
    <property type="match status" value="1"/>
</dbReference>
<dbReference type="Pfam" id="PF00106">
    <property type="entry name" value="adh_short"/>
    <property type="match status" value="1"/>
</dbReference>
<dbReference type="AlphaFoldDB" id="A0A9Q3BHV4"/>
<dbReference type="PANTHER" id="PTHR43157">
    <property type="entry name" value="PHOSPHATIDYLINOSITOL-GLYCAN BIOSYNTHESIS CLASS F PROTEIN-RELATED"/>
    <property type="match status" value="1"/>
</dbReference>
<gene>
    <name evidence="4" type="ORF">O181_005088</name>
</gene>
<keyword evidence="1" id="KW-0521">NADP</keyword>
<dbReference type="PRINTS" id="PR00080">
    <property type="entry name" value="SDRFAMILY"/>
</dbReference>
<evidence type="ECO:0000256" key="3">
    <source>
        <dbReference type="RuleBase" id="RU000363"/>
    </source>
</evidence>
<sequence length="369" mass="40613">MAARPQGGGFHRTASSLARLHVPASAYINGSGIGFPRPPLALADWTSCFENEAGFLWATPVEHRADTRSTRSSGHRGNSGIGYVTALELSRHGAKTYLACRDQSRARAAIEKIKESVPGSDPQFLQFDLTSLKNAYSAAQKFLRLESRLDILINNAGVACTPYNLSDDGIEVQACNGTGHFAFTVPLLPLLEKTSQESGTQVRIINVTSDAHTLVWKPDFSSLAGLNQKSFGPIGRYGNSKLSIILFTKELQEQLKDTRIICISVHPGGVHTQLGQNGLYKAWPFLRLFSWLESWVLFTPEEGAITQLYAATEPEVQNLNLRAAYLRPFCKRGTVSKLASDKTGKLGKQFWNLCEGLLKEKLNKVQVNY</sequence>
<comment type="caution">
    <text evidence="4">The sequence shown here is derived from an EMBL/GenBank/DDBJ whole genome shotgun (WGS) entry which is preliminary data.</text>
</comment>
<protein>
    <submittedName>
        <fullName evidence="4">Uncharacterized protein</fullName>
    </submittedName>
</protein>
<proteinExistence type="inferred from homology"/>
<organism evidence="4 5">
    <name type="scientific">Austropuccinia psidii MF-1</name>
    <dbReference type="NCBI Taxonomy" id="1389203"/>
    <lineage>
        <taxon>Eukaryota</taxon>
        <taxon>Fungi</taxon>
        <taxon>Dikarya</taxon>
        <taxon>Basidiomycota</taxon>
        <taxon>Pucciniomycotina</taxon>
        <taxon>Pucciniomycetes</taxon>
        <taxon>Pucciniales</taxon>
        <taxon>Sphaerophragmiaceae</taxon>
        <taxon>Austropuccinia</taxon>
    </lineage>
</organism>
<evidence type="ECO:0000256" key="1">
    <source>
        <dbReference type="ARBA" id="ARBA00022857"/>
    </source>
</evidence>
<dbReference type="PRINTS" id="PR00081">
    <property type="entry name" value="GDHRDH"/>
</dbReference>
<keyword evidence="5" id="KW-1185">Reference proteome</keyword>
<dbReference type="InterPro" id="IPR020904">
    <property type="entry name" value="Sc_DH/Rdtase_CS"/>
</dbReference>
<evidence type="ECO:0000313" key="5">
    <source>
        <dbReference type="Proteomes" id="UP000765509"/>
    </source>
</evidence>
<dbReference type="OrthoDB" id="191139at2759"/>
<evidence type="ECO:0000256" key="2">
    <source>
        <dbReference type="ARBA" id="ARBA00023002"/>
    </source>
</evidence>
<name>A0A9Q3BHV4_9BASI</name>
<dbReference type="PANTHER" id="PTHR43157:SF31">
    <property type="entry name" value="PHOSPHATIDYLINOSITOL-GLYCAN BIOSYNTHESIS CLASS F PROTEIN"/>
    <property type="match status" value="1"/>
</dbReference>
<reference evidence="4" key="1">
    <citation type="submission" date="2021-03" db="EMBL/GenBank/DDBJ databases">
        <title>Draft genome sequence of rust myrtle Austropuccinia psidii MF-1, a brazilian biotype.</title>
        <authorList>
            <person name="Quecine M.C."/>
            <person name="Pachon D.M.R."/>
            <person name="Bonatelli M.L."/>
            <person name="Correr F.H."/>
            <person name="Franceschini L.M."/>
            <person name="Leite T.F."/>
            <person name="Margarido G.R.A."/>
            <person name="Almeida C.A."/>
            <person name="Ferrarezi J.A."/>
            <person name="Labate C.A."/>
        </authorList>
    </citation>
    <scope>NUCLEOTIDE SEQUENCE</scope>
    <source>
        <strain evidence="4">MF-1</strain>
    </source>
</reference>
<accession>A0A9Q3BHV4</accession>
<dbReference type="PROSITE" id="PS00061">
    <property type="entry name" value="ADH_SHORT"/>
    <property type="match status" value="1"/>
</dbReference>
<evidence type="ECO:0000313" key="4">
    <source>
        <dbReference type="EMBL" id="MBW0465373.1"/>
    </source>
</evidence>